<dbReference type="AlphaFoldDB" id="A0A9P7Z852"/>
<sequence length="67" mass="8076">LLRRRLDSGWWYKRELRQHWGGSSSHWKTDSIVATLKAGNYLMRDEIIALYSEYKPQFYPECVKLEV</sequence>
<keyword evidence="4" id="KW-1185">Reference proteome</keyword>
<accession>A0A9P7Z852</accession>
<dbReference type="Gene3D" id="2.70.50.70">
    <property type="match status" value="1"/>
</dbReference>
<dbReference type="GO" id="GO:0005576">
    <property type="term" value="C:extracellular region"/>
    <property type="evidence" value="ECO:0007669"/>
    <property type="project" value="UniProtKB-SubCell"/>
</dbReference>
<proteinExistence type="predicted"/>
<evidence type="ECO:0000313" key="4">
    <source>
        <dbReference type="Proteomes" id="UP000887226"/>
    </source>
</evidence>
<dbReference type="GO" id="GO:0030248">
    <property type="term" value="F:cellulose binding"/>
    <property type="evidence" value="ECO:0007669"/>
    <property type="project" value="UniProtKB-UniRule"/>
</dbReference>
<organism evidence="3 4">
    <name type="scientific">Calycina marina</name>
    <dbReference type="NCBI Taxonomy" id="1763456"/>
    <lineage>
        <taxon>Eukaryota</taxon>
        <taxon>Fungi</taxon>
        <taxon>Dikarya</taxon>
        <taxon>Ascomycota</taxon>
        <taxon>Pezizomycotina</taxon>
        <taxon>Leotiomycetes</taxon>
        <taxon>Helotiales</taxon>
        <taxon>Pezizellaceae</taxon>
        <taxon>Calycina</taxon>
    </lineage>
</organism>
<keyword evidence="1" id="KW-1015">Disulfide bond</keyword>
<dbReference type="Proteomes" id="UP000887226">
    <property type="component" value="Unassembled WGS sequence"/>
</dbReference>
<evidence type="ECO:0000259" key="2">
    <source>
        <dbReference type="Pfam" id="PF03443"/>
    </source>
</evidence>
<name>A0A9P7Z852_9HELO</name>
<comment type="caution">
    <text evidence="3">The sequence shown here is derived from an EMBL/GenBank/DDBJ whole genome shotgun (WGS) entry which is preliminary data.</text>
</comment>
<evidence type="ECO:0000256" key="1">
    <source>
        <dbReference type="RuleBase" id="RU368122"/>
    </source>
</evidence>
<comment type="catalytic activity">
    <reaction evidence="1">
        <text>[(1-&gt;4)-beta-D-glucosyl]n+m + reduced acceptor + O2 = 4-dehydro-beta-D-glucosyl-[(1-&gt;4)-beta-D-glucosyl]n-1 + [(1-&gt;4)-beta-D-glucosyl]m + acceptor + H2O.</text>
        <dbReference type="EC" id="1.14.99.56"/>
    </reaction>
</comment>
<dbReference type="EC" id="1.14.99.56" evidence="1"/>
<feature type="domain" description="Auxiliary Activity family 9 catalytic" evidence="2">
    <location>
        <begin position="11"/>
        <end position="67"/>
    </location>
</feature>
<keyword evidence="1" id="KW-0624">Polysaccharide degradation</keyword>
<comment type="function">
    <text evidence="1">Lytic polysaccharide monooxygenase (LMPO) that depolymerizes crystalline and amorphous polysaccharides via the oxidation of scissile alpha- or beta-(1-4)-glycosidic bonds, yielding C1 and/or C4 oxidation products. Catalysis by LPMOs requires the reduction of the active-site copper from Cu(II) to Cu(I) by a reducing agent and H(2)O(2) or O(2) as a cosubstrate.</text>
</comment>
<comment type="subcellular location">
    <subcellularLocation>
        <location evidence="1">Secreted</location>
    </subcellularLocation>
</comment>
<dbReference type="GO" id="GO:0030245">
    <property type="term" value="P:cellulose catabolic process"/>
    <property type="evidence" value="ECO:0007669"/>
    <property type="project" value="UniProtKB-UniRule"/>
</dbReference>
<reference evidence="3" key="1">
    <citation type="journal article" date="2021" name="IMA Fungus">
        <title>Genomic characterization of three marine fungi, including Emericellopsis atlantica sp. nov. with signatures of a generalist lifestyle and marine biomass degradation.</title>
        <authorList>
            <person name="Hagestad O.C."/>
            <person name="Hou L."/>
            <person name="Andersen J.H."/>
            <person name="Hansen E.H."/>
            <person name="Altermark B."/>
            <person name="Li C."/>
            <person name="Kuhnert E."/>
            <person name="Cox R.J."/>
            <person name="Crous P.W."/>
            <person name="Spatafora J.W."/>
            <person name="Lail K."/>
            <person name="Amirebrahimi M."/>
            <person name="Lipzen A."/>
            <person name="Pangilinan J."/>
            <person name="Andreopoulos W."/>
            <person name="Hayes R.D."/>
            <person name="Ng V."/>
            <person name="Grigoriev I.V."/>
            <person name="Jackson S.A."/>
            <person name="Sutton T.D.S."/>
            <person name="Dobson A.D.W."/>
            <person name="Rama T."/>
        </authorList>
    </citation>
    <scope>NUCLEOTIDE SEQUENCE</scope>
    <source>
        <strain evidence="3">TRa3180A</strain>
    </source>
</reference>
<gene>
    <name evidence="3" type="ORF">BJ878DRAFT_389740</name>
</gene>
<dbReference type="InterPro" id="IPR005103">
    <property type="entry name" value="AA9_LPMO"/>
</dbReference>
<feature type="non-terminal residue" evidence="3">
    <location>
        <position position="1"/>
    </location>
</feature>
<comment type="domain">
    <text evidence="1">Has a modular structure: an endo-beta-1,4-glucanase catalytic module at the N-terminus, a linker rich in serines and threonines, and a C-terminal carbohydrate-binding module (CBM).</text>
</comment>
<keyword evidence="1" id="KW-0136">Cellulose degradation</keyword>
<protein>
    <recommendedName>
        <fullName evidence="1">AA9 family lytic polysaccharide monooxygenase</fullName>
        <ecNumber evidence="1">1.14.99.56</ecNumber>
    </recommendedName>
    <alternativeName>
        <fullName evidence="1">Endo-beta-1,4-glucanase</fullName>
    </alternativeName>
    <alternativeName>
        <fullName evidence="1">Glycosyl hydrolase 61 family protein</fullName>
    </alternativeName>
</protein>
<evidence type="ECO:0000313" key="3">
    <source>
        <dbReference type="EMBL" id="KAG9247279.1"/>
    </source>
</evidence>
<dbReference type="GO" id="GO:0008810">
    <property type="term" value="F:cellulase activity"/>
    <property type="evidence" value="ECO:0007669"/>
    <property type="project" value="UniProtKB-UniRule"/>
</dbReference>
<dbReference type="Pfam" id="PF03443">
    <property type="entry name" value="AA9"/>
    <property type="match status" value="1"/>
</dbReference>
<keyword evidence="1" id="KW-0119">Carbohydrate metabolism</keyword>
<feature type="non-terminal residue" evidence="3">
    <location>
        <position position="67"/>
    </location>
</feature>
<dbReference type="OrthoDB" id="4849160at2759"/>
<dbReference type="EMBL" id="MU253777">
    <property type="protein sequence ID" value="KAG9247279.1"/>
    <property type="molecule type" value="Genomic_DNA"/>
</dbReference>
<keyword evidence="1" id="KW-0964">Secreted</keyword>